<evidence type="ECO:0000313" key="2">
    <source>
        <dbReference type="EMBL" id="NEX21579.1"/>
    </source>
</evidence>
<dbReference type="InterPro" id="IPR053136">
    <property type="entry name" value="UTP_pyrophosphatase-like"/>
</dbReference>
<dbReference type="PANTHER" id="PTHR30399">
    <property type="entry name" value="UNCHARACTERIZED PROTEIN YGJP"/>
    <property type="match status" value="1"/>
</dbReference>
<dbReference type="CDD" id="cd07344">
    <property type="entry name" value="M48_yhfN_like"/>
    <property type="match status" value="1"/>
</dbReference>
<dbReference type="AlphaFoldDB" id="A0A6P1DV10"/>
<dbReference type="Pfam" id="PF01863">
    <property type="entry name" value="YgjP-like"/>
    <property type="match status" value="1"/>
</dbReference>
<dbReference type="Proteomes" id="UP000471640">
    <property type="component" value="Unassembled WGS sequence"/>
</dbReference>
<proteinExistence type="predicted"/>
<evidence type="ECO:0000259" key="1">
    <source>
        <dbReference type="Pfam" id="PF01863"/>
    </source>
</evidence>
<gene>
    <name evidence="2" type="ORF">G3480_14880</name>
</gene>
<dbReference type="EMBL" id="JAAIJR010000060">
    <property type="protein sequence ID" value="NEX21579.1"/>
    <property type="molecule type" value="Genomic_DNA"/>
</dbReference>
<dbReference type="PANTHER" id="PTHR30399:SF1">
    <property type="entry name" value="UTP PYROPHOSPHATASE"/>
    <property type="match status" value="1"/>
</dbReference>
<evidence type="ECO:0000313" key="3">
    <source>
        <dbReference type="Proteomes" id="UP000471640"/>
    </source>
</evidence>
<name>A0A6P1DV10_9GAMM</name>
<protein>
    <submittedName>
        <fullName evidence="2">M48 family metallopeptidase</fullName>
    </submittedName>
</protein>
<comment type="caution">
    <text evidence="2">The sequence shown here is derived from an EMBL/GenBank/DDBJ whole genome shotgun (WGS) entry which is preliminary data.</text>
</comment>
<reference evidence="3" key="1">
    <citation type="journal article" date="2020" name="Microbiol. Resour. Announc.">
        <title>Draft Genome Sequences of Thiorhodococcus mannitoliphagus and Thiorhodococcus minor, Purple Sulfur Photosynthetic Bacteria in the Gammaproteobacterial Family Chromatiaceae.</title>
        <authorList>
            <person name="Aviles F.A."/>
            <person name="Meyer T.E."/>
            <person name="Kyndt J.A."/>
        </authorList>
    </citation>
    <scope>NUCLEOTIDE SEQUENCE [LARGE SCALE GENOMIC DNA]</scope>
    <source>
        <strain evidence="3">DSM 18266</strain>
    </source>
</reference>
<dbReference type="Gene3D" id="3.30.2010.10">
    <property type="entry name" value="Metalloproteases ('zincins'), catalytic domain"/>
    <property type="match status" value="1"/>
</dbReference>
<reference evidence="2 3" key="2">
    <citation type="submission" date="2020-02" db="EMBL/GenBank/DDBJ databases">
        <title>Genome sequences of Thiorhodococcus mannitoliphagus and Thiorhodococcus minor, purple sulfur photosynthetic bacteria in the gammaproteobacterial family, Chromatiaceae.</title>
        <authorList>
            <person name="Aviles F.A."/>
            <person name="Meyer T.E."/>
            <person name="Kyndt J.A."/>
        </authorList>
    </citation>
    <scope>NUCLEOTIDE SEQUENCE [LARGE SCALE GENOMIC DNA]</scope>
    <source>
        <strain evidence="2 3">DSM 18266</strain>
    </source>
</reference>
<dbReference type="InterPro" id="IPR002725">
    <property type="entry name" value="YgjP-like_metallopeptidase"/>
</dbReference>
<sequence length="248" mass="28176">MPDAVHLKLPNGRGIDFKIRRSGRAKSIWLRVTPRDGLVVTVPPGVTRPEVLRLVAGKSDWVARHLDALEAARLSGSSAVKRRPSRLEFLALGESWNIDYRETQSASLAARTEGQGRVSISGAIGQVEDCHAALRRWLMRYAKDRLGGLLDEVARETRLHYSALTVRNQRSRWGSCTHDGRISLNAKLLFLPPEQVRYVMVHELCHTLEHNHSARFWSAVRRFEPDLDRLHADMRGAWKLIPDWAYHG</sequence>
<organism evidence="2 3">
    <name type="scientific">Thiorhodococcus mannitoliphagus</name>
    <dbReference type="NCBI Taxonomy" id="329406"/>
    <lineage>
        <taxon>Bacteria</taxon>
        <taxon>Pseudomonadati</taxon>
        <taxon>Pseudomonadota</taxon>
        <taxon>Gammaproteobacteria</taxon>
        <taxon>Chromatiales</taxon>
        <taxon>Chromatiaceae</taxon>
        <taxon>Thiorhodococcus</taxon>
    </lineage>
</organism>
<dbReference type="RefSeq" id="WP_164654679.1">
    <property type="nucleotide sequence ID" value="NZ_JAAIJR010000060.1"/>
</dbReference>
<accession>A0A6P1DV10</accession>
<keyword evidence="3" id="KW-1185">Reference proteome</keyword>
<feature type="domain" description="YgjP-like metallopeptidase" evidence="1">
    <location>
        <begin position="26"/>
        <end position="235"/>
    </location>
</feature>